<evidence type="ECO:0000313" key="15">
    <source>
        <dbReference type="Proteomes" id="UP000254848"/>
    </source>
</evidence>
<dbReference type="GO" id="GO:0009288">
    <property type="term" value="C:bacterial-type flagellum"/>
    <property type="evidence" value="ECO:0007669"/>
    <property type="project" value="UniProtKB-UniRule"/>
</dbReference>
<evidence type="ECO:0000256" key="8">
    <source>
        <dbReference type="ARBA" id="ARBA00022927"/>
    </source>
</evidence>
<evidence type="ECO:0000256" key="12">
    <source>
        <dbReference type="SAM" id="Coils"/>
    </source>
</evidence>
<sequence length="146" mass="17315">MSSSLLTLKALAQKAVEQAVVSLGRTRRSRQQVEQQLNALLAYQDEYRNRLYRDMSSGINAASWHNYQQFIQALEQAIMEYRRQLQQWDGRLNQATRLWQEKQQRLNAFSTLNERAEQALMLQQNKQEQKRTDEFAQHAAMRRTKL</sequence>
<dbReference type="Proteomes" id="UP000254848">
    <property type="component" value="Unassembled WGS sequence"/>
</dbReference>
<dbReference type="EMBL" id="QRAP01000001">
    <property type="protein sequence ID" value="RDK96789.1"/>
    <property type="molecule type" value="Genomic_DNA"/>
</dbReference>
<evidence type="ECO:0000256" key="11">
    <source>
        <dbReference type="PIRNR" id="PIRNR019404"/>
    </source>
</evidence>
<comment type="similarity">
    <text evidence="2 11">Belongs to the FliJ family.</text>
</comment>
<dbReference type="Pfam" id="PF02050">
    <property type="entry name" value="FliJ"/>
    <property type="match status" value="1"/>
</dbReference>
<reference evidence="14 15" key="1">
    <citation type="submission" date="2018-07" db="EMBL/GenBank/DDBJ databases">
        <title>Genomic Encyclopedia of Type Strains, Phase IV (KMG-IV): sequencing the most valuable type-strain genomes for metagenomic binning, comparative biology and taxonomic classification.</title>
        <authorList>
            <person name="Goeker M."/>
        </authorList>
    </citation>
    <scope>NUCLEOTIDE SEQUENCE [LARGE SCALE GENOMIC DNA]</scope>
    <source>
        <strain evidence="14 15">DSM 103736</strain>
    </source>
</reference>
<evidence type="ECO:0000256" key="13">
    <source>
        <dbReference type="SAM" id="MobiDB-lite"/>
    </source>
</evidence>
<dbReference type="Gene3D" id="1.10.287.1700">
    <property type="match status" value="1"/>
</dbReference>
<dbReference type="RefSeq" id="WP_115456578.1">
    <property type="nucleotide sequence ID" value="NZ_QRAP01000001.1"/>
</dbReference>
<keyword evidence="12" id="KW-0175">Coiled coil</keyword>
<dbReference type="AlphaFoldDB" id="A0A370R2X7"/>
<dbReference type="GO" id="GO:0003774">
    <property type="term" value="F:cytoskeletal motor activity"/>
    <property type="evidence" value="ECO:0007669"/>
    <property type="project" value="UniProtKB-UniRule"/>
</dbReference>
<keyword evidence="5 11" id="KW-1003">Cell membrane</keyword>
<comment type="function">
    <text evidence="11">Flagellar protein that affects chemotactic events.</text>
</comment>
<keyword evidence="4 11" id="KW-0813">Transport</keyword>
<evidence type="ECO:0000256" key="4">
    <source>
        <dbReference type="ARBA" id="ARBA00022448"/>
    </source>
</evidence>
<name>A0A370R2X7_9GAMM</name>
<feature type="region of interest" description="Disordered" evidence="13">
    <location>
        <begin position="125"/>
        <end position="146"/>
    </location>
</feature>
<evidence type="ECO:0000256" key="5">
    <source>
        <dbReference type="ARBA" id="ARBA00022475"/>
    </source>
</evidence>
<proteinExistence type="inferred from homology"/>
<dbReference type="PANTHER" id="PTHR38786:SF1">
    <property type="entry name" value="FLAGELLAR FLIJ PROTEIN"/>
    <property type="match status" value="1"/>
</dbReference>
<evidence type="ECO:0000256" key="10">
    <source>
        <dbReference type="ARBA" id="ARBA00023225"/>
    </source>
</evidence>
<dbReference type="GO" id="GO:0044781">
    <property type="term" value="P:bacterial-type flagellum organization"/>
    <property type="evidence" value="ECO:0007669"/>
    <property type="project" value="UniProtKB-KW"/>
</dbReference>
<dbReference type="OrthoDB" id="6465096at2"/>
<dbReference type="GO" id="GO:0015031">
    <property type="term" value="P:protein transport"/>
    <property type="evidence" value="ECO:0007669"/>
    <property type="project" value="UniProtKB-UniRule"/>
</dbReference>
<keyword evidence="9 11" id="KW-0472">Membrane</keyword>
<evidence type="ECO:0000256" key="9">
    <source>
        <dbReference type="ARBA" id="ARBA00023136"/>
    </source>
</evidence>
<dbReference type="NCBIfam" id="TIGR02473">
    <property type="entry name" value="flagell_FliJ"/>
    <property type="match status" value="1"/>
</dbReference>
<evidence type="ECO:0000256" key="2">
    <source>
        <dbReference type="ARBA" id="ARBA00010004"/>
    </source>
</evidence>
<feature type="coiled-coil region" evidence="12">
    <location>
        <begin position="30"/>
        <end position="98"/>
    </location>
</feature>
<dbReference type="InterPro" id="IPR052570">
    <property type="entry name" value="FliJ"/>
</dbReference>
<protein>
    <recommendedName>
        <fullName evidence="3 11">Flagellar FliJ protein</fullName>
    </recommendedName>
</protein>
<comment type="caution">
    <text evidence="14">The sequence shown here is derived from an EMBL/GenBank/DDBJ whole genome shotgun (WGS) entry which is preliminary data.</text>
</comment>
<evidence type="ECO:0000256" key="6">
    <source>
        <dbReference type="ARBA" id="ARBA00022500"/>
    </source>
</evidence>
<gene>
    <name evidence="14" type="ORF">C8D90_101225</name>
</gene>
<keyword evidence="6 11" id="KW-0145">Chemotaxis</keyword>
<dbReference type="InterPro" id="IPR012823">
    <property type="entry name" value="Flagell_FliJ"/>
</dbReference>
<organism evidence="14 15">
    <name type="scientific">Enterobacillus tribolii</name>
    <dbReference type="NCBI Taxonomy" id="1487935"/>
    <lineage>
        <taxon>Bacteria</taxon>
        <taxon>Pseudomonadati</taxon>
        <taxon>Pseudomonadota</taxon>
        <taxon>Gammaproteobacteria</taxon>
        <taxon>Enterobacterales</taxon>
        <taxon>Hafniaceae</taxon>
        <taxon>Enterobacillus</taxon>
    </lineage>
</organism>
<keyword evidence="14" id="KW-0969">Cilium</keyword>
<feature type="compositionally biased region" description="Basic and acidic residues" evidence="13">
    <location>
        <begin position="127"/>
        <end position="136"/>
    </location>
</feature>
<dbReference type="PRINTS" id="PR01004">
    <property type="entry name" value="FLGFLIJ"/>
</dbReference>
<accession>A0A370R2X7</accession>
<evidence type="ECO:0000256" key="3">
    <source>
        <dbReference type="ARBA" id="ARBA00020392"/>
    </source>
</evidence>
<keyword evidence="15" id="KW-1185">Reference proteome</keyword>
<keyword evidence="14" id="KW-0282">Flagellum</keyword>
<comment type="subcellular location">
    <subcellularLocation>
        <location evidence="1">Cell membrane</location>
        <topology evidence="1">Peripheral membrane protein</topology>
        <orientation evidence="1">Cytoplasmic side</orientation>
    </subcellularLocation>
</comment>
<keyword evidence="14" id="KW-0966">Cell projection</keyword>
<keyword evidence="8 11" id="KW-0653">Protein transport</keyword>
<dbReference type="PANTHER" id="PTHR38786">
    <property type="entry name" value="FLAGELLAR FLIJ PROTEIN"/>
    <property type="match status" value="1"/>
</dbReference>
<dbReference type="InterPro" id="IPR018006">
    <property type="entry name" value="Flag_FliJ_proteobac"/>
</dbReference>
<dbReference type="InterPro" id="IPR053716">
    <property type="entry name" value="Flag_assembly_chemotaxis_eff"/>
</dbReference>
<dbReference type="GO" id="GO:0005886">
    <property type="term" value="C:plasma membrane"/>
    <property type="evidence" value="ECO:0007669"/>
    <property type="project" value="UniProtKB-SubCell"/>
</dbReference>
<dbReference type="GO" id="GO:0071973">
    <property type="term" value="P:bacterial-type flagellum-dependent cell motility"/>
    <property type="evidence" value="ECO:0007669"/>
    <property type="project" value="InterPro"/>
</dbReference>
<evidence type="ECO:0000256" key="1">
    <source>
        <dbReference type="ARBA" id="ARBA00004413"/>
    </source>
</evidence>
<dbReference type="GO" id="GO:0006935">
    <property type="term" value="P:chemotaxis"/>
    <property type="evidence" value="ECO:0007669"/>
    <property type="project" value="UniProtKB-UniRule"/>
</dbReference>
<keyword evidence="7 11" id="KW-1005">Bacterial flagellum biogenesis</keyword>
<dbReference type="PIRSF" id="PIRSF019404">
    <property type="entry name" value="FliJ"/>
    <property type="match status" value="1"/>
</dbReference>
<evidence type="ECO:0000256" key="7">
    <source>
        <dbReference type="ARBA" id="ARBA00022795"/>
    </source>
</evidence>
<evidence type="ECO:0000313" key="14">
    <source>
        <dbReference type="EMBL" id="RDK96789.1"/>
    </source>
</evidence>
<keyword evidence="10 11" id="KW-1006">Bacterial flagellum protein export</keyword>